<evidence type="ECO:0000313" key="5">
    <source>
        <dbReference type="EMBL" id="ORZ19652.1"/>
    </source>
</evidence>
<dbReference type="Gene3D" id="1.10.8.1310">
    <property type="match status" value="1"/>
</dbReference>
<dbReference type="STRING" id="90262.A0A1X2INR3"/>
<dbReference type="GO" id="GO:0005096">
    <property type="term" value="F:GTPase activator activity"/>
    <property type="evidence" value="ECO:0007669"/>
    <property type="project" value="UniProtKB-KW"/>
</dbReference>
<keyword evidence="6" id="KW-1185">Reference proteome</keyword>
<name>A0A1X2INR3_9FUNG</name>
<sequence length="450" mass="51440">MARKRKNKKHAPTVSPGQKKRQKAQRKKAEQTQEGAYLEEKMAQLLEAIETEDLSRIKELGRQPNGFLTDSLRRRVWPLLLECPGWNRHTKKYNEKHKDEQQVSLDVPRSLSTYPKGLTDKRRKKLQQQLNYVIIQVLRKYPRLNYYQGFHDICTIFLLLYENQVAASQLVGRVALLYIRDAMLETLEPILRELGLLDTLLYLQDPELGSFLQETGVLPYYCLSWVITWFSHDLEDVGAIFQLFDIFLCSTPMMPLYTSAALVLIHRDIILTDFSSDDPSELHSYLSKLPQQQNLNINIVIELAVELETKWDPLLVQKQADVALDQVSVINTYHQQQQQQQQRAAITGRQKVVPDSGKNSMSGMKYSPGNIEQRMIEAYDIVSLSPLDRKPIDLAMVSSPTKKHKILIPQSLRATVSSPWSIFMVSAIGIGAAAILVANQSQLLSSWPLS</sequence>
<evidence type="ECO:0000256" key="1">
    <source>
        <dbReference type="ARBA" id="ARBA00022468"/>
    </source>
</evidence>
<accession>A0A1X2INR3</accession>
<dbReference type="OrthoDB" id="206700at2759"/>
<keyword evidence="3" id="KW-0812">Transmembrane</keyword>
<proteinExistence type="predicted"/>
<keyword evidence="1" id="KW-0343">GTPase activation</keyword>
<reference evidence="5 6" key="1">
    <citation type="submission" date="2016-07" db="EMBL/GenBank/DDBJ databases">
        <title>Pervasive Adenine N6-methylation of Active Genes in Fungi.</title>
        <authorList>
            <consortium name="DOE Joint Genome Institute"/>
            <person name="Mondo S.J."/>
            <person name="Dannebaum R.O."/>
            <person name="Kuo R.C."/>
            <person name="Labutti K."/>
            <person name="Haridas S."/>
            <person name="Kuo A."/>
            <person name="Salamov A."/>
            <person name="Ahrendt S.R."/>
            <person name="Lipzen A."/>
            <person name="Sullivan W."/>
            <person name="Andreopoulos W.B."/>
            <person name="Clum A."/>
            <person name="Lindquist E."/>
            <person name="Daum C."/>
            <person name="Ramamoorthy G.K."/>
            <person name="Gryganskyi A."/>
            <person name="Culley D."/>
            <person name="Magnuson J.K."/>
            <person name="James T.Y."/>
            <person name="O'Malley M.A."/>
            <person name="Stajich J.E."/>
            <person name="Spatafora J.W."/>
            <person name="Visel A."/>
            <person name="Grigoriev I.V."/>
        </authorList>
    </citation>
    <scope>NUCLEOTIDE SEQUENCE [LARGE SCALE GENOMIC DNA]</scope>
    <source>
        <strain evidence="5 6">NRRL 1336</strain>
    </source>
</reference>
<evidence type="ECO:0000256" key="2">
    <source>
        <dbReference type="SAM" id="MobiDB-lite"/>
    </source>
</evidence>
<evidence type="ECO:0000256" key="3">
    <source>
        <dbReference type="SAM" id="Phobius"/>
    </source>
</evidence>
<feature type="region of interest" description="Disordered" evidence="2">
    <location>
        <begin position="343"/>
        <end position="367"/>
    </location>
</feature>
<dbReference type="InterPro" id="IPR000195">
    <property type="entry name" value="Rab-GAP-TBC_dom"/>
</dbReference>
<dbReference type="PANTHER" id="PTHR20913">
    <property type="entry name" value="TBC1 DOMAIN FAMILY MEMBER 20/GTPASE"/>
    <property type="match status" value="1"/>
</dbReference>
<evidence type="ECO:0000259" key="4">
    <source>
        <dbReference type="PROSITE" id="PS50086"/>
    </source>
</evidence>
<dbReference type="Gene3D" id="1.10.472.80">
    <property type="entry name" value="Ypt/Rab-GAP domain of gyp1p, domain 3"/>
    <property type="match status" value="1"/>
</dbReference>
<keyword evidence="3" id="KW-0472">Membrane</keyword>
<gene>
    <name evidence="5" type="ORF">BCR42DRAFT_489557</name>
</gene>
<dbReference type="PANTHER" id="PTHR20913:SF7">
    <property type="entry name" value="RE60063P"/>
    <property type="match status" value="1"/>
</dbReference>
<dbReference type="InterPro" id="IPR035969">
    <property type="entry name" value="Rab-GAP_TBC_sf"/>
</dbReference>
<evidence type="ECO:0000313" key="6">
    <source>
        <dbReference type="Proteomes" id="UP000193560"/>
    </source>
</evidence>
<feature type="domain" description="Rab-GAP TBC" evidence="4">
    <location>
        <begin position="67"/>
        <end position="251"/>
    </location>
</feature>
<keyword evidence="3" id="KW-1133">Transmembrane helix</keyword>
<dbReference type="GO" id="GO:0005789">
    <property type="term" value="C:endoplasmic reticulum membrane"/>
    <property type="evidence" value="ECO:0007669"/>
    <property type="project" value="TreeGrafter"/>
</dbReference>
<dbReference type="AlphaFoldDB" id="A0A1X2INR3"/>
<protein>
    <submittedName>
        <fullName evidence="5">Rab-GTPase-TBC domain-domain-containing protein</fullName>
    </submittedName>
</protein>
<feature type="transmembrane region" description="Helical" evidence="3">
    <location>
        <begin position="420"/>
        <end position="438"/>
    </location>
</feature>
<dbReference type="SUPFAM" id="SSF47923">
    <property type="entry name" value="Ypt/Rab-GAP domain of gyp1p"/>
    <property type="match status" value="2"/>
</dbReference>
<feature type="region of interest" description="Disordered" evidence="2">
    <location>
        <begin position="1"/>
        <end position="36"/>
    </location>
</feature>
<dbReference type="SMART" id="SM00164">
    <property type="entry name" value="TBC"/>
    <property type="match status" value="1"/>
</dbReference>
<dbReference type="PROSITE" id="PS50086">
    <property type="entry name" value="TBC_RABGAP"/>
    <property type="match status" value="1"/>
</dbReference>
<dbReference type="EMBL" id="MCGE01000007">
    <property type="protein sequence ID" value="ORZ19652.1"/>
    <property type="molecule type" value="Genomic_DNA"/>
</dbReference>
<dbReference type="Pfam" id="PF00566">
    <property type="entry name" value="RabGAP-TBC"/>
    <property type="match status" value="1"/>
</dbReference>
<organism evidence="5 6">
    <name type="scientific">Absidia repens</name>
    <dbReference type="NCBI Taxonomy" id="90262"/>
    <lineage>
        <taxon>Eukaryota</taxon>
        <taxon>Fungi</taxon>
        <taxon>Fungi incertae sedis</taxon>
        <taxon>Mucoromycota</taxon>
        <taxon>Mucoromycotina</taxon>
        <taxon>Mucoromycetes</taxon>
        <taxon>Mucorales</taxon>
        <taxon>Cunninghamellaceae</taxon>
        <taxon>Absidia</taxon>
    </lineage>
</organism>
<dbReference type="InterPro" id="IPR045913">
    <property type="entry name" value="TBC20/Gyp8-like"/>
</dbReference>
<comment type="caution">
    <text evidence="5">The sequence shown here is derived from an EMBL/GenBank/DDBJ whole genome shotgun (WGS) entry which is preliminary data.</text>
</comment>
<dbReference type="Proteomes" id="UP000193560">
    <property type="component" value="Unassembled WGS sequence"/>
</dbReference>
<dbReference type="FunFam" id="1.10.8.1310:FF:000005">
    <property type="entry name" value="GTPase-activating protein gyp10"/>
    <property type="match status" value="1"/>
</dbReference>
<dbReference type="GO" id="GO:0006888">
    <property type="term" value="P:endoplasmic reticulum to Golgi vesicle-mediated transport"/>
    <property type="evidence" value="ECO:0007669"/>
    <property type="project" value="TreeGrafter"/>
</dbReference>
<feature type="compositionally biased region" description="Basic residues" evidence="2">
    <location>
        <begin position="1"/>
        <end position="11"/>
    </location>
</feature>